<proteinExistence type="predicted"/>
<reference evidence="2" key="1">
    <citation type="journal article" date="2013" name="Genome Announc.">
        <title>Draft genome sequence of the ascomycete Phaeoacremonium aleophilum strain UCR-PA7, a causal agent of the esca disease complex in grapevines.</title>
        <authorList>
            <person name="Blanco-Ulate B."/>
            <person name="Rolshausen P."/>
            <person name="Cantu D."/>
        </authorList>
    </citation>
    <scope>NUCLEOTIDE SEQUENCE [LARGE SCALE GENOMIC DNA]</scope>
    <source>
        <strain evidence="2">UCR-PA7</strain>
    </source>
</reference>
<gene>
    <name evidence="1" type="ORF">UCRPA7_5946</name>
</gene>
<dbReference type="AlphaFoldDB" id="R8BGZ3"/>
<dbReference type="EMBL" id="KB933210">
    <property type="protein sequence ID" value="EON98554.1"/>
    <property type="molecule type" value="Genomic_DNA"/>
</dbReference>
<protein>
    <submittedName>
        <fullName evidence="1">Uncharacterized protein</fullName>
    </submittedName>
</protein>
<dbReference type="GeneID" id="19326552"/>
<name>R8BGZ3_PHAM7</name>
<organism evidence="1 2">
    <name type="scientific">Phaeoacremonium minimum (strain UCR-PA7)</name>
    <name type="common">Esca disease fungus</name>
    <name type="synonym">Togninia minima</name>
    <dbReference type="NCBI Taxonomy" id="1286976"/>
    <lineage>
        <taxon>Eukaryota</taxon>
        <taxon>Fungi</taxon>
        <taxon>Dikarya</taxon>
        <taxon>Ascomycota</taxon>
        <taxon>Pezizomycotina</taxon>
        <taxon>Sordariomycetes</taxon>
        <taxon>Sordariomycetidae</taxon>
        <taxon>Togniniales</taxon>
        <taxon>Togniniaceae</taxon>
        <taxon>Phaeoacremonium</taxon>
    </lineage>
</organism>
<evidence type="ECO:0000313" key="2">
    <source>
        <dbReference type="Proteomes" id="UP000014074"/>
    </source>
</evidence>
<dbReference type="Proteomes" id="UP000014074">
    <property type="component" value="Unassembled WGS sequence"/>
</dbReference>
<sequence length="106" mass="11530">MASLILSRSVRSILRMKRIHGNKRVYVGLEIVTPAYIYYGARHHLAAITFGPIQGLIAIPPNTTGKTGQLREPLQEMDGPVASLAHSFTRLSGSLVTTLFLSGTLL</sequence>
<dbReference type="RefSeq" id="XP_007916680.1">
    <property type="nucleotide sequence ID" value="XM_007918489.1"/>
</dbReference>
<accession>R8BGZ3</accession>
<dbReference type="KEGG" id="tmn:UCRPA7_5946"/>
<evidence type="ECO:0000313" key="1">
    <source>
        <dbReference type="EMBL" id="EON98554.1"/>
    </source>
</evidence>
<keyword evidence="2" id="KW-1185">Reference proteome</keyword>
<dbReference type="HOGENOM" id="CLU_2225026_0_0_1"/>